<organism evidence="5 6">
    <name type="scientific">[Clostridium] citroniae WAL-19142</name>
    <dbReference type="NCBI Taxonomy" id="742734"/>
    <lineage>
        <taxon>Bacteria</taxon>
        <taxon>Bacillati</taxon>
        <taxon>Bacillota</taxon>
        <taxon>Clostridia</taxon>
        <taxon>Lachnospirales</taxon>
        <taxon>Lachnospiraceae</taxon>
        <taxon>Enterocloster</taxon>
    </lineage>
</organism>
<name>A0A0J9C1C3_9FIRM</name>
<evidence type="ECO:0000259" key="4">
    <source>
        <dbReference type="PROSITE" id="PS50932"/>
    </source>
</evidence>
<keyword evidence="1" id="KW-0805">Transcription regulation</keyword>
<dbReference type="InterPro" id="IPR028082">
    <property type="entry name" value="Peripla_BP_I"/>
</dbReference>
<dbReference type="OrthoDB" id="9784962at2"/>
<proteinExistence type="predicted"/>
<keyword evidence="3" id="KW-0804">Transcription</keyword>
<dbReference type="Proteomes" id="UP000037392">
    <property type="component" value="Unassembled WGS sequence"/>
</dbReference>
<dbReference type="InterPro" id="IPR001761">
    <property type="entry name" value="Peripla_BP/Lac1_sug-bd_dom"/>
</dbReference>
<dbReference type="Gene3D" id="3.40.50.2300">
    <property type="match status" value="2"/>
</dbReference>
<dbReference type="RefSeq" id="WP_007858672.1">
    <property type="nucleotide sequence ID" value="NZ_KQ235879.1"/>
</dbReference>
<reference evidence="5 6" key="1">
    <citation type="submission" date="2011-04" db="EMBL/GenBank/DDBJ databases">
        <title>The Genome Sequence of Clostridium citroniae WAL-19142.</title>
        <authorList>
            <consortium name="The Broad Institute Genome Sequencing Platform"/>
            <person name="Earl A."/>
            <person name="Ward D."/>
            <person name="Feldgarden M."/>
            <person name="Gevers D."/>
            <person name="Warren Y.A."/>
            <person name="Tyrrell K.L."/>
            <person name="Citron D.M."/>
            <person name="Goldstein E.J."/>
            <person name="Daigneault M."/>
            <person name="Allen-Vercoe E."/>
            <person name="Young S.K."/>
            <person name="Zeng Q."/>
            <person name="Gargeya S."/>
            <person name="Fitzgerald M."/>
            <person name="Haas B."/>
            <person name="Abouelleil A."/>
            <person name="Alvarado L."/>
            <person name="Arachchi H.M."/>
            <person name="Berlin A."/>
            <person name="Brown A."/>
            <person name="Chapman S.B."/>
            <person name="Chen Z."/>
            <person name="Dunbar C."/>
            <person name="Freedman E."/>
            <person name="Gearin G."/>
            <person name="Gellesch M."/>
            <person name="Goldberg J."/>
            <person name="Griggs A."/>
            <person name="Gujja S."/>
            <person name="Heilman E.R."/>
            <person name="Heiman D."/>
            <person name="Howarth C."/>
            <person name="Larson L."/>
            <person name="Lui A."/>
            <person name="MacDonald P.J."/>
            <person name="Mehta T."/>
            <person name="Montmayeur A."/>
            <person name="Murphy C."/>
            <person name="Neiman D."/>
            <person name="Pearson M."/>
            <person name="Priest M."/>
            <person name="Roberts A."/>
            <person name="Saif S."/>
            <person name="Shea T."/>
            <person name="Shenoy N."/>
            <person name="Sisk P."/>
            <person name="Stolte C."/>
            <person name="Sykes S."/>
            <person name="White J."/>
            <person name="Yandava C."/>
            <person name="Wortman J."/>
            <person name="Nusbaum C."/>
            <person name="Birren B."/>
        </authorList>
    </citation>
    <scope>NUCLEOTIDE SEQUENCE [LARGE SCALE GENOMIC DNA]</scope>
    <source>
        <strain evidence="5 6">WAL-19142</strain>
    </source>
</reference>
<dbReference type="SUPFAM" id="SSF53822">
    <property type="entry name" value="Periplasmic binding protein-like I"/>
    <property type="match status" value="1"/>
</dbReference>
<dbReference type="EMBL" id="ADLK01000024">
    <property type="protein sequence ID" value="KMW18201.1"/>
    <property type="molecule type" value="Genomic_DNA"/>
</dbReference>
<evidence type="ECO:0000256" key="1">
    <source>
        <dbReference type="ARBA" id="ARBA00023015"/>
    </source>
</evidence>
<dbReference type="GO" id="GO:0000976">
    <property type="term" value="F:transcription cis-regulatory region binding"/>
    <property type="evidence" value="ECO:0007669"/>
    <property type="project" value="TreeGrafter"/>
</dbReference>
<dbReference type="GO" id="GO:0003700">
    <property type="term" value="F:DNA-binding transcription factor activity"/>
    <property type="evidence" value="ECO:0007669"/>
    <property type="project" value="TreeGrafter"/>
</dbReference>
<dbReference type="InterPro" id="IPR010982">
    <property type="entry name" value="Lambda_DNA-bd_dom_sf"/>
</dbReference>
<dbReference type="CDD" id="cd06267">
    <property type="entry name" value="PBP1_LacI_sugar_binding-like"/>
    <property type="match status" value="1"/>
</dbReference>
<dbReference type="SMART" id="SM00354">
    <property type="entry name" value="HTH_LACI"/>
    <property type="match status" value="1"/>
</dbReference>
<dbReference type="PATRIC" id="fig|742734.4.peg.3332"/>
<dbReference type="SUPFAM" id="SSF47413">
    <property type="entry name" value="lambda repressor-like DNA-binding domains"/>
    <property type="match status" value="1"/>
</dbReference>
<dbReference type="Pfam" id="PF00356">
    <property type="entry name" value="LacI"/>
    <property type="match status" value="1"/>
</dbReference>
<sequence>MNIYDVSEHAGVSIATVSRVLNGNANVSEKTREKVLKVMDDLGYTPNVFARGLGLNTMQTIGIMCSDSSDPYLAGAIYYLERGLRSHNYDAILCCTGYDLDAKQKYFELLRSKRVDAIILAGSKFVEMRSKDNAYITEAAADLPIMLVNGYLEGDNIYSTVCDDHAAMFGAATQLLQAGRRRILYLYTSYSYSGVNKLEGYKDALKAFGVEPKDELIHQCPKDIGASKELLLSLREQGLSFDAVMTSDDSLAVGTVKYAHEAGISIPEELNIIGYNNSILSRCTDPEITSIDSKVEALCTTTINTLMGVFSGVNVPSRTTIASDLIKRKTTNF</sequence>
<comment type="caution">
    <text evidence="5">The sequence shown here is derived from an EMBL/GenBank/DDBJ whole genome shotgun (WGS) entry which is preliminary data.</text>
</comment>
<accession>A0A0J9C1C3</accession>
<keyword evidence="2" id="KW-0238">DNA-binding</keyword>
<dbReference type="InterPro" id="IPR000843">
    <property type="entry name" value="HTH_LacI"/>
</dbReference>
<dbReference type="PANTHER" id="PTHR30146:SF109">
    <property type="entry name" value="HTH-TYPE TRANSCRIPTIONAL REGULATOR GALS"/>
    <property type="match status" value="1"/>
</dbReference>
<dbReference type="PROSITE" id="PS50932">
    <property type="entry name" value="HTH_LACI_2"/>
    <property type="match status" value="1"/>
</dbReference>
<gene>
    <name evidence="5" type="ORF">HMPREF9470_03111</name>
</gene>
<dbReference type="PANTHER" id="PTHR30146">
    <property type="entry name" value="LACI-RELATED TRANSCRIPTIONAL REPRESSOR"/>
    <property type="match status" value="1"/>
</dbReference>
<dbReference type="CDD" id="cd01392">
    <property type="entry name" value="HTH_LacI"/>
    <property type="match status" value="1"/>
</dbReference>
<evidence type="ECO:0000256" key="2">
    <source>
        <dbReference type="ARBA" id="ARBA00023125"/>
    </source>
</evidence>
<dbReference type="AlphaFoldDB" id="A0A0J9C1C3"/>
<dbReference type="GeneID" id="93162358"/>
<feature type="domain" description="HTH lacI-type" evidence="4">
    <location>
        <begin position="1"/>
        <end position="55"/>
    </location>
</feature>
<dbReference type="Gene3D" id="1.10.260.40">
    <property type="entry name" value="lambda repressor-like DNA-binding domains"/>
    <property type="match status" value="1"/>
</dbReference>
<evidence type="ECO:0000313" key="5">
    <source>
        <dbReference type="EMBL" id="KMW18201.1"/>
    </source>
</evidence>
<evidence type="ECO:0000256" key="3">
    <source>
        <dbReference type="ARBA" id="ARBA00023163"/>
    </source>
</evidence>
<protein>
    <recommendedName>
        <fullName evidence="4">HTH lacI-type domain-containing protein</fullName>
    </recommendedName>
</protein>
<evidence type="ECO:0000313" key="6">
    <source>
        <dbReference type="Proteomes" id="UP000037392"/>
    </source>
</evidence>
<dbReference type="Pfam" id="PF00532">
    <property type="entry name" value="Peripla_BP_1"/>
    <property type="match status" value="1"/>
</dbReference>